<protein>
    <submittedName>
        <fullName evidence="1">NGG1p interacting factor NIF3</fullName>
    </submittedName>
</protein>
<dbReference type="SUPFAM" id="SSF102705">
    <property type="entry name" value="NIF3 (NGG1p interacting factor 3)-like"/>
    <property type="match status" value="1"/>
</dbReference>
<dbReference type="RefSeq" id="WP_114898612.1">
    <property type="nucleotide sequence ID" value="NZ_CP031222.1"/>
</dbReference>
<dbReference type="FunFam" id="3.30.70.120:FF:000006">
    <property type="entry name" value="GTP cyclohydrolase 1 type 2 homolog"/>
    <property type="match status" value="1"/>
</dbReference>
<dbReference type="InterPro" id="IPR036069">
    <property type="entry name" value="DUF34/NIF3_sf"/>
</dbReference>
<dbReference type="PANTHER" id="PTHR41774">
    <property type="match status" value="1"/>
</dbReference>
<dbReference type="EMBL" id="CP031222">
    <property type="protein sequence ID" value="AXI02502.1"/>
    <property type="molecule type" value="Genomic_DNA"/>
</dbReference>
<proteinExistence type="predicted"/>
<evidence type="ECO:0000313" key="1">
    <source>
        <dbReference type="EMBL" id="AXI02502.1"/>
    </source>
</evidence>
<keyword evidence="2" id="KW-1185">Reference proteome</keyword>
<accession>A0A345P5E3</accession>
<organism evidence="1 2">
    <name type="scientific">Aquirhabdus parva</name>
    <dbReference type="NCBI Taxonomy" id="2283318"/>
    <lineage>
        <taxon>Bacteria</taxon>
        <taxon>Pseudomonadati</taxon>
        <taxon>Pseudomonadota</taxon>
        <taxon>Gammaproteobacteria</taxon>
        <taxon>Moraxellales</taxon>
        <taxon>Moraxellaceae</taxon>
        <taxon>Aquirhabdus</taxon>
    </lineage>
</organism>
<dbReference type="OrthoDB" id="9795763at2"/>
<sequence length="104" mass="11689">MYKLTFYVPDTHVEVVKSAIFAVGAGRCGSYDCCCWQVQGQGQFRALASSNPFLGEVGKLETVTEWRVETIVEDHDIHVVIGALKTSHPYEMPAFDVVKIEFYQ</sequence>
<evidence type="ECO:0000313" key="2">
    <source>
        <dbReference type="Proteomes" id="UP000253940"/>
    </source>
</evidence>
<dbReference type="AlphaFoldDB" id="A0A345P5E3"/>
<dbReference type="Gene3D" id="3.30.70.120">
    <property type="match status" value="1"/>
</dbReference>
<dbReference type="KEGG" id="mbah:HYN46_06470"/>
<dbReference type="Proteomes" id="UP000253940">
    <property type="component" value="Chromosome"/>
</dbReference>
<reference evidence="1 2" key="1">
    <citation type="submission" date="2018-07" db="EMBL/GenBank/DDBJ databases">
        <title>Genome sequencing of Moraxellaceae gen. HYN0046.</title>
        <authorList>
            <person name="Kim M."/>
            <person name="Yi H."/>
        </authorList>
    </citation>
    <scope>NUCLEOTIDE SEQUENCE [LARGE SCALE GENOMIC DNA]</scope>
    <source>
        <strain evidence="1 2">HYN0046</strain>
    </source>
</reference>
<dbReference type="InterPro" id="IPR015867">
    <property type="entry name" value="N-reg_PII/ATP_PRibTrfase_C"/>
</dbReference>
<gene>
    <name evidence="1" type="ORF">HYN46_06470</name>
</gene>
<name>A0A345P5E3_9GAMM</name>
<dbReference type="PANTHER" id="PTHR41774:SF1">
    <property type="entry name" value="NGG1P INTERACTING FACTOR NIF3"/>
    <property type="match status" value="1"/>
</dbReference>